<evidence type="ECO:0000313" key="3">
    <source>
        <dbReference type="Proteomes" id="UP001140949"/>
    </source>
</evidence>
<reference evidence="2" key="2">
    <citation type="submission" date="2023-04" db="EMBL/GenBank/DDBJ databases">
        <authorList>
            <person name="Bruccoleri R.E."/>
            <person name="Oakeley E.J."/>
            <person name="Faust A.-M."/>
            <person name="Dessus-Babus S."/>
            <person name="Altorfer M."/>
            <person name="Burckhardt D."/>
            <person name="Oertli M."/>
            <person name="Naumann U."/>
            <person name="Petersen F."/>
            <person name="Wong J."/>
        </authorList>
    </citation>
    <scope>NUCLEOTIDE SEQUENCE</scope>
    <source>
        <strain evidence="2">GSM-AAB239-AS_SAM_17_03QT</strain>
        <tissue evidence="2">Leaf</tissue>
    </source>
</reference>
<reference evidence="2" key="1">
    <citation type="journal article" date="2023" name="GigaByte">
        <title>Genome assembly of the bearded iris, Iris pallida Lam.</title>
        <authorList>
            <person name="Bruccoleri R.E."/>
            <person name="Oakeley E.J."/>
            <person name="Faust A.M.E."/>
            <person name="Altorfer M."/>
            <person name="Dessus-Babus S."/>
            <person name="Burckhardt D."/>
            <person name="Oertli M."/>
            <person name="Naumann U."/>
            <person name="Petersen F."/>
            <person name="Wong J."/>
        </authorList>
    </citation>
    <scope>NUCLEOTIDE SEQUENCE</scope>
    <source>
        <strain evidence="2">GSM-AAB239-AS_SAM_17_03QT</strain>
    </source>
</reference>
<keyword evidence="1" id="KW-1133">Transmembrane helix</keyword>
<gene>
    <name evidence="2" type="ORF">M6B38_219785</name>
</gene>
<keyword evidence="1" id="KW-0472">Membrane</keyword>
<keyword evidence="1" id="KW-0812">Transmembrane</keyword>
<dbReference type="Proteomes" id="UP001140949">
    <property type="component" value="Unassembled WGS sequence"/>
</dbReference>
<accession>A0AAX6DY29</accession>
<evidence type="ECO:0000256" key="1">
    <source>
        <dbReference type="SAM" id="Phobius"/>
    </source>
</evidence>
<name>A0AAX6DY29_IRIPA</name>
<dbReference type="EMBL" id="JANAVB010041219">
    <property type="protein sequence ID" value="KAJ6796692.1"/>
    <property type="molecule type" value="Genomic_DNA"/>
</dbReference>
<keyword evidence="3" id="KW-1185">Reference proteome</keyword>
<protein>
    <submittedName>
        <fullName evidence="2">Uncharacterized protein</fullName>
    </submittedName>
</protein>
<evidence type="ECO:0000313" key="2">
    <source>
        <dbReference type="EMBL" id="KAJ6796692.1"/>
    </source>
</evidence>
<comment type="caution">
    <text evidence="2">The sequence shown here is derived from an EMBL/GenBank/DDBJ whole genome shotgun (WGS) entry which is preliminary data.</text>
</comment>
<organism evidence="2 3">
    <name type="scientific">Iris pallida</name>
    <name type="common">Sweet iris</name>
    <dbReference type="NCBI Taxonomy" id="29817"/>
    <lineage>
        <taxon>Eukaryota</taxon>
        <taxon>Viridiplantae</taxon>
        <taxon>Streptophyta</taxon>
        <taxon>Embryophyta</taxon>
        <taxon>Tracheophyta</taxon>
        <taxon>Spermatophyta</taxon>
        <taxon>Magnoliopsida</taxon>
        <taxon>Liliopsida</taxon>
        <taxon>Asparagales</taxon>
        <taxon>Iridaceae</taxon>
        <taxon>Iridoideae</taxon>
        <taxon>Irideae</taxon>
        <taxon>Iris</taxon>
    </lineage>
</organism>
<feature type="transmembrane region" description="Helical" evidence="1">
    <location>
        <begin position="12"/>
        <end position="31"/>
    </location>
</feature>
<sequence>MNHVHKSLSPIFHILRFDFYYFYYYFYYYYVDRLRLVCFAKISRLLCKQEIFLAAIVGESRWLHY</sequence>
<proteinExistence type="predicted"/>
<dbReference type="AlphaFoldDB" id="A0AAX6DY29"/>